<feature type="domain" description="PglD N-terminal" evidence="7">
    <location>
        <begin position="2"/>
        <end position="71"/>
    </location>
</feature>
<protein>
    <submittedName>
        <fullName evidence="8">Acetyltransferase</fullName>
    </submittedName>
</protein>
<dbReference type="CDD" id="cd03360">
    <property type="entry name" value="LbH_AT_putative"/>
    <property type="match status" value="1"/>
</dbReference>
<dbReference type="GO" id="GO:0016746">
    <property type="term" value="F:acyltransferase activity"/>
    <property type="evidence" value="ECO:0007669"/>
    <property type="project" value="UniProtKB-KW"/>
</dbReference>
<dbReference type="InterPro" id="IPR020019">
    <property type="entry name" value="AcTrfase_PglD-like"/>
</dbReference>
<sequence length="204" mass="21658">MLIIGASGHARVIIDIIHKLNLSIKYIVDADPDIMEIENYEVLHKVSDAMKKHTAVIGIGNNHTRYKIVREKTIENFAKPIVHPDAVVAENLKMGEGSVVMAGAVINPAAVIGKHCIINTSSIVEHEVVLEDFVHVSPGTVLTGNVKVGEGAHIGAGAVIIPGITVGKWATVGAGAVVIDDVPDFAVVVGNPGRIIKYNKCENE</sequence>
<evidence type="ECO:0000313" key="9">
    <source>
        <dbReference type="Proteomes" id="UP000241507"/>
    </source>
</evidence>
<feature type="binding site" evidence="6">
    <location>
        <position position="60"/>
    </location>
    <ligand>
        <name>substrate</name>
    </ligand>
</feature>
<evidence type="ECO:0000256" key="5">
    <source>
        <dbReference type="PIRSR" id="PIRSR620019-1"/>
    </source>
</evidence>
<evidence type="ECO:0000256" key="1">
    <source>
        <dbReference type="ARBA" id="ARBA00007274"/>
    </source>
</evidence>
<comment type="similarity">
    <text evidence="1">Belongs to the transferase hexapeptide repeat family.</text>
</comment>
<evidence type="ECO:0000256" key="4">
    <source>
        <dbReference type="ARBA" id="ARBA00023315"/>
    </source>
</evidence>
<dbReference type="InterPro" id="IPR041561">
    <property type="entry name" value="PglD_N"/>
</dbReference>
<dbReference type="KEGG" id="grs:C7S20_17355"/>
<keyword evidence="9" id="KW-1185">Reference proteome</keyword>
<dbReference type="Pfam" id="PF17836">
    <property type="entry name" value="PglD_N"/>
    <property type="match status" value="1"/>
</dbReference>
<dbReference type="Pfam" id="PF00132">
    <property type="entry name" value="Hexapep"/>
    <property type="match status" value="1"/>
</dbReference>
<keyword evidence="3" id="KW-0677">Repeat</keyword>
<evidence type="ECO:0000256" key="3">
    <source>
        <dbReference type="ARBA" id="ARBA00022737"/>
    </source>
</evidence>
<keyword evidence="2 8" id="KW-0808">Transferase</keyword>
<feature type="site" description="Increases basicity of active site His" evidence="5">
    <location>
        <position position="127"/>
    </location>
</feature>
<dbReference type="InterPro" id="IPR018357">
    <property type="entry name" value="Hexapep_transf_CS"/>
</dbReference>
<dbReference type="Gene3D" id="3.40.50.20">
    <property type="match status" value="1"/>
</dbReference>
<dbReference type="SUPFAM" id="SSF51161">
    <property type="entry name" value="Trimeric LpxA-like enzymes"/>
    <property type="match status" value="1"/>
</dbReference>
<name>A0A2R3Z9M2_9FLAO</name>
<organism evidence="8 9">
    <name type="scientific">Christiangramia fulva</name>
    <dbReference type="NCBI Taxonomy" id="2126553"/>
    <lineage>
        <taxon>Bacteria</taxon>
        <taxon>Pseudomonadati</taxon>
        <taxon>Bacteroidota</taxon>
        <taxon>Flavobacteriia</taxon>
        <taxon>Flavobacteriales</taxon>
        <taxon>Flavobacteriaceae</taxon>
        <taxon>Christiangramia</taxon>
    </lineage>
</organism>
<evidence type="ECO:0000256" key="6">
    <source>
        <dbReference type="PIRSR" id="PIRSR620019-2"/>
    </source>
</evidence>
<feature type="active site" description="Proton acceptor" evidence="5">
    <location>
        <position position="126"/>
    </location>
</feature>
<dbReference type="Proteomes" id="UP000241507">
    <property type="component" value="Chromosome"/>
</dbReference>
<feature type="binding site" evidence="6">
    <location>
        <begin position="7"/>
        <end position="9"/>
    </location>
    <ligand>
        <name>substrate</name>
    </ligand>
</feature>
<dbReference type="InterPro" id="IPR001451">
    <property type="entry name" value="Hexapep"/>
</dbReference>
<reference evidence="9" key="1">
    <citation type="submission" date="2018-03" db="EMBL/GenBank/DDBJ databases">
        <title>Gramella fulva sp. nov., isolated from a dry surface of tidal flat.</title>
        <authorList>
            <person name="Hwang S.H."/>
            <person name="Hwang W.M."/>
            <person name="Kang K."/>
            <person name="Ahn T.-Y."/>
        </authorList>
    </citation>
    <scope>NUCLEOTIDE SEQUENCE [LARGE SCALE GENOMIC DNA]</scope>
    <source>
        <strain evidence="9">SH35</strain>
    </source>
</reference>
<accession>A0A2R3Z9M2</accession>
<dbReference type="EMBL" id="CP028136">
    <property type="protein sequence ID" value="AVR46884.1"/>
    <property type="molecule type" value="Genomic_DNA"/>
</dbReference>
<dbReference type="AlphaFoldDB" id="A0A2R3Z9M2"/>
<dbReference type="RefSeq" id="WP_107013655.1">
    <property type="nucleotide sequence ID" value="NZ_CP028136.1"/>
</dbReference>
<dbReference type="PANTHER" id="PTHR43300">
    <property type="entry name" value="ACETYLTRANSFERASE"/>
    <property type="match status" value="1"/>
</dbReference>
<dbReference type="InterPro" id="IPR050179">
    <property type="entry name" value="Trans_hexapeptide_repeat"/>
</dbReference>
<feature type="binding site" evidence="6">
    <location>
        <position position="135"/>
    </location>
    <ligand>
        <name>acetyl-CoA</name>
        <dbReference type="ChEBI" id="CHEBI:57288"/>
    </ligand>
</feature>
<evidence type="ECO:0000256" key="2">
    <source>
        <dbReference type="ARBA" id="ARBA00022679"/>
    </source>
</evidence>
<dbReference type="InterPro" id="IPR011004">
    <property type="entry name" value="Trimer_LpxA-like_sf"/>
</dbReference>
<dbReference type="OrthoDB" id="9794407at2"/>
<dbReference type="NCBIfam" id="TIGR03570">
    <property type="entry name" value="NeuD_NnaD"/>
    <property type="match status" value="1"/>
</dbReference>
<gene>
    <name evidence="8" type="ORF">C7S20_17355</name>
</gene>
<evidence type="ECO:0000259" key="7">
    <source>
        <dbReference type="Pfam" id="PF17836"/>
    </source>
</evidence>
<proteinExistence type="inferred from homology"/>
<evidence type="ECO:0000313" key="8">
    <source>
        <dbReference type="EMBL" id="AVR46884.1"/>
    </source>
</evidence>
<dbReference type="PROSITE" id="PS00101">
    <property type="entry name" value="HEXAPEP_TRANSFERASES"/>
    <property type="match status" value="1"/>
</dbReference>
<keyword evidence="4" id="KW-0012">Acyltransferase</keyword>
<dbReference type="PANTHER" id="PTHR43300:SF7">
    <property type="entry name" value="UDP-N-ACETYLBACILLOSAMINE N-ACETYLTRANSFERASE"/>
    <property type="match status" value="1"/>
</dbReference>
<dbReference type="Gene3D" id="2.160.10.10">
    <property type="entry name" value="Hexapeptide repeat proteins"/>
    <property type="match status" value="1"/>
</dbReference>